<evidence type="ECO:0000259" key="1">
    <source>
        <dbReference type="Pfam" id="PF00535"/>
    </source>
</evidence>
<reference evidence="3" key="1">
    <citation type="submission" date="2016-10" db="EMBL/GenBank/DDBJ databases">
        <authorList>
            <person name="Varghese N."/>
            <person name="Submissions S."/>
        </authorList>
    </citation>
    <scope>NUCLEOTIDE SEQUENCE [LARGE SCALE GENOMIC DNA]</scope>
    <source>
        <strain evidence="3">DSM 4002</strain>
    </source>
</reference>
<gene>
    <name evidence="2" type="ORF">SAMN05444143_109123</name>
</gene>
<dbReference type="InterPro" id="IPR029044">
    <property type="entry name" value="Nucleotide-diphossugar_trans"/>
</dbReference>
<accession>A0A1I4XSH1</accession>
<dbReference type="Proteomes" id="UP000182961">
    <property type="component" value="Unassembled WGS sequence"/>
</dbReference>
<name>A0A1I4XSH1_9FLAO</name>
<dbReference type="Pfam" id="PF00535">
    <property type="entry name" value="Glycos_transf_2"/>
    <property type="match status" value="1"/>
</dbReference>
<dbReference type="AlphaFoldDB" id="A0A1I4XSH1"/>
<keyword evidence="3" id="KW-1185">Reference proteome</keyword>
<evidence type="ECO:0000313" key="3">
    <source>
        <dbReference type="Proteomes" id="UP000182961"/>
    </source>
</evidence>
<dbReference type="Gene3D" id="3.90.550.10">
    <property type="entry name" value="Spore Coat Polysaccharide Biosynthesis Protein SpsA, Chain A"/>
    <property type="match status" value="1"/>
</dbReference>
<dbReference type="EMBL" id="FOUT01000009">
    <property type="protein sequence ID" value="SFN28818.1"/>
    <property type="molecule type" value="Genomic_DNA"/>
</dbReference>
<sequence length="298" mass="34431">MLSVLIPVYNYAVFPLVLEVHKQCIAAGIQFEILCQDDFSTSHIEENLAIEKLPYCTFSKNKVNLGRGNNRNLLIQKAQFDWLLLLDCDTFPRDSFFIKNYLSFIQKPMSSLVFGGIIYHPKKPHNSQLLRWVYGQKREALPCNIRNKKPNSSALTSNLLIKKEIATQFPFPESLKEYGYEDFCFLTNLASQNITVFHLDNPTFHLNLETSTAFLAKTEMAQKNLLFLVRHQIIDTKESKIARVFLLAEKLKLVGLLSWLFQKTKKKVSQNLCSKKPSLLLFDWYKLGYLCHLQTNAV</sequence>
<dbReference type="RefSeq" id="WP_024981172.1">
    <property type="nucleotide sequence ID" value="NZ_CBCRUM010000006.1"/>
</dbReference>
<dbReference type="GO" id="GO:0016740">
    <property type="term" value="F:transferase activity"/>
    <property type="evidence" value="ECO:0007669"/>
    <property type="project" value="UniProtKB-KW"/>
</dbReference>
<dbReference type="InterPro" id="IPR001173">
    <property type="entry name" value="Glyco_trans_2-like"/>
</dbReference>
<feature type="domain" description="Glycosyltransferase 2-like" evidence="1">
    <location>
        <begin position="3"/>
        <end position="133"/>
    </location>
</feature>
<dbReference type="CDD" id="cd00761">
    <property type="entry name" value="Glyco_tranf_GTA_type"/>
    <property type="match status" value="1"/>
</dbReference>
<dbReference type="STRING" id="29536.FLB_07310"/>
<evidence type="ECO:0000313" key="2">
    <source>
        <dbReference type="EMBL" id="SFN28818.1"/>
    </source>
</evidence>
<protein>
    <submittedName>
        <fullName evidence="2">Glycosyl transferase family 2</fullName>
    </submittedName>
</protein>
<keyword evidence="2" id="KW-0808">Transferase</keyword>
<proteinExistence type="predicted"/>
<organism evidence="2 3">
    <name type="scientific">Flavobacterium succinicans</name>
    <dbReference type="NCBI Taxonomy" id="29536"/>
    <lineage>
        <taxon>Bacteria</taxon>
        <taxon>Pseudomonadati</taxon>
        <taxon>Bacteroidota</taxon>
        <taxon>Flavobacteriia</taxon>
        <taxon>Flavobacteriales</taxon>
        <taxon>Flavobacteriaceae</taxon>
        <taxon>Flavobacterium</taxon>
    </lineage>
</organism>
<dbReference type="SUPFAM" id="SSF53448">
    <property type="entry name" value="Nucleotide-diphospho-sugar transferases"/>
    <property type="match status" value="1"/>
</dbReference>
<dbReference type="eggNOG" id="COG0463">
    <property type="taxonomic scope" value="Bacteria"/>
</dbReference>